<keyword evidence="9" id="KW-1185">Reference proteome</keyword>
<protein>
    <recommendedName>
        <fullName evidence="1">Lactose phosphotransferase system repressor</fullName>
    </recommendedName>
</protein>
<evidence type="ECO:0000256" key="5">
    <source>
        <dbReference type="ARBA" id="ARBA00023163"/>
    </source>
</evidence>
<dbReference type="SMART" id="SM00420">
    <property type="entry name" value="HTH_DEOR"/>
    <property type="match status" value="1"/>
</dbReference>
<organism evidence="8 9">
    <name type="scientific">Amycolatopsis magusensis</name>
    <dbReference type="NCBI Taxonomy" id="882444"/>
    <lineage>
        <taxon>Bacteria</taxon>
        <taxon>Bacillati</taxon>
        <taxon>Actinomycetota</taxon>
        <taxon>Actinomycetes</taxon>
        <taxon>Pseudonocardiales</taxon>
        <taxon>Pseudonocardiaceae</taxon>
        <taxon>Amycolatopsis</taxon>
    </lineage>
</organism>
<dbReference type="Pfam" id="PF08220">
    <property type="entry name" value="HTH_DeoR"/>
    <property type="match status" value="1"/>
</dbReference>
<proteinExistence type="predicted"/>
<dbReference type="Proteomes" id="UP000741013">
    <property type="component" value="Unassembled WGS sequence"/>
</dbReference>
<dbReference type="SUPFAM" id="SSF46785">
    <property type="entry name" value="Winged helix' DNA-binding domain"/>
    <property type="match status" value="1"/>
</dbReference>
<comment type="function">
    <text evidence="6">Repressor of the lactose catabolism operon. Galactose-6-phosphate is the inducer.</text>
</comment>
<dbReference type="InterPro" id="IPR014036">
    <property type="entry name" value="DeoR-like_C"/>
</dbReference>
<dbReference type="InterPro" id="IPR001034">
    <property type="entry name" value="DeoR_HTH"/>
</dbReference>
<dbReference type="SUPFAM" id="SSF100950">
    <property type="entry name" value="NagB/RpiA/CoA transferase-like"/>
    <property type="match status" value="1"/>
</dbReference>
<dbReference type="InterPro" id="IPR018356">
    <property type="entry name" value="Tscrpt_reg_HTH_DeoR_CS"/>
</dbReference>
<dbReference type="SMART" id="SM01134">
    <property type="entry name" value="DeoRC"/>
    <property type="match status" value="1"/>
</dbReference>
<dbReference type="PROSITE" id="PS00894">
    <property type="entry name" value="HTH_DEOR_1"/>
    <property type="match status" value="1"/>
</dbReference>
<keyword evidence="2" id="KW-0678">Repressor</keyword>
<reference evidence="8 9" key="1">
    <citation type="submission" date="2021-03" db="EMBL/GenBank/DDBJ databases">
        <title>Sequencing the genomes of 1000 actinobacteria strains.</title>
        <authorList>
            <person name="Klenk H.-P."/>
        </authorList>
    </citation>
    <scope>NUCLEOTIDE SEQUENCE [LARGE SCALE GENOMIC DNA]</scope>
    <source>
        <strain evidence="8 9">DSM 45510</strain>
    </source>
</reference>
<dbReference type="PROSITE" id="PS51000">
    <property type="entry name" value="HTH_DEOR_2"/>
    <property type="match status" value="1"/>
</dbReference>
<evidence type="ECO:0000256" key="6">
    <source>
        <dbReference type="ARBA" id="ARBA00024937"/>
    </source>
</evidence>
<dbReference type="RefSeq" id="WP_209664061.1">
    <property type="nucleotide sequence ID" value="NZ_JAGGMS010000001.1"/>
</dbReference>
<evidence type="ECO:0000256" key="2">
    <source>
        <dbReference type="ARBA" id="ARBA00022491"/>
    </source>
</evidence>
<gene>
    <name evidence="8" type="ORF">JOM49_002041</name>
</gene>
<comment type="caution">
    <text evidence="8">The sequence shown here is derived from an EMBL/GenBank/DDBJ whole genome shotgun (WGS) entry which is preliminary data.</text>
</comment>
<accession>A0ABS4PNM5</accession>
<evidence type="ECO:0000313" key="8">
    <source>
        <dbReference type="EMBL" id="MBP2180515.1"/>
    </source>
</evidence>
<keyword evidence="3" id="KW-0805">Transcription regulation</keyword>
<dbReference type="PANTHER" id="PTHR30363:SF4">
    <property type="entry name" value="GLYCEROL-3-PHOSPHATE REGULON REPRESSOR"/>
    <property type="match status" value="1"/>
</dbReference>
<dbReference type="InterPro" id="IPR050313">
    <property type="entry name" value="Carb_Metab_HTH_regulators"/>
</dbReference>
<keyword evidence="5" id="KW-0804">Transcription</keyword>
<sequence>MPKTRPSDAVVEQRRQDVLRRVIELGEVRIDDLTECFGVSLMTMHRDLDDLADRRLLRKLRGKVEAYPALTMETATRFREGLNPELKERLAEVAINEVRPGQTVFVDDSTTLFPLMRRMAAISPLVVITNSISAIGIFGPAEGIELIVIGGRYNAEFESCIGPDALAALDRMRADLSFVSVTAVAGGRLYHPVQDYGELKRAALGMANRNVVVADHSKFGKTATYVHGDVSAYDLVITDEGTPADEVEAMRELGVAVELVPVAGEDRGRRQR</sequence>
<evidence type="ECO:0000256" key="3">
    <source>
        <dbReference type="ARBA" id="ARBA00023015"/>
    </source>
</evidence>
<dbReference type="InterPro" id="IPR036390">
    <property type="entry name" value="WH_DNA-bd_sf"/>
</dbReference>
<evidence type="ECO:0000259" key="7">
    <source>
        <dbReference type="PROSITE" id="PS51000"/>
    </source>
</evidence>
<dbReference type="EMBL" id="JAGGMS010000001">
    <property type="protein sequence ID" value="MBP2180515.1"/>
    <property type="molecule type" value="Genomic_DNA"/>
</dbReference>
<evidence type="ECO:0000256" key="4">
    <source>
        <dbReference type="ARBA" id="ARBA00023125"/>
    </source>
</evidence>
<name>A0ABS4PNM5_9PSEU</name>
<keyword evidence="4" id="KW-0238">DNA-binding</keyword>
<feature type="domain" description="HTH deoR-type" evidence="7">
    <location>
        <begin position="11"/>
        <end position="66"/>
    </location>
</feature>
<evidence type="ECO:0000313" key="9">
    <source>
        <dbReference type="Proteomes" id="UP000741013"/>
    </source>
</evidence>
<dbReference type="PANTHER" id="PTHR30363">
    <property type="entry name" value="HTH-TYPE TRANSCRIPTIONAL REGULATOR SRLR-RELATED"/>
    <property type="match status" value="1"/>
</dbReference>
<dbReference type="Pfam" id="PF00455">
    <property type="entry name" value="DeoRC"/>
    <property type="match status" value="1"/>
</dbReference>
<evidence type="ECO:0000256" key="1">
    <source>
        <dbReference type="ARBA" id="ARBA00021390"/>
    </source>
</evidence>
<dbReference type="InterPro" id="IPR037171">
    <property type="entry name" value="NagB/RpiA_transferase-like"/>
</dbReference>